<accession>A0ABT0EYT8</accession>
<protein>
    <submittedName>
        <fullName evidence="1">Peptidase M41</fullName>
    </submittedName>
</protein>
<dbReference type="Proteomes" id="UP001299876">
    <property type="component" value="Unassembled WGS sequence"/>
</dbReference>
<evidence type="ECO:0000313" key="1">
    <source>
        <dbReference type="EMBL" id="MCK1790912.1"/>
    </source>
</evidence>
<comment type="caution">
    <text evidence="1">The sequence shown here is derived from an EMBL/GenBank/DDBJ whole genome shotgun (WGS) entry which is preliminary data.</text>
</comment>
<dbReference type="RefSeq" id="WP_247291116.1">
    <property type="nucleotide sequence ID" value="NZ_JAKNRW010000007.1"/>
</dbReference>
<organism evidence="1 2">
    <name type="scientific">Pseudomonas violetae</name>
    <dbReference type="NCBI Taxonomy" id="2915813"/>
    <lineage>
        <taxon>Bacteria</taxon>
        <taxon>Pseudomonadati</taxon>
        <taxon>Pseudomonadota</taxon>
        <taxon>Gammaproteobacteria</taxon>
        <taxon>Pseudomonadales</taxon>
        <taxon>Pseudomonadaceae</taxon>
        <taxon>Pseudomonas</taxon>
    </lineage>
</organism>
<gene>
    <name evidence="1" type="ORF">L9059_12065</name>
</gene>
<sequence length="217" mass="23500">MTSKLPPAIRERALQIAHHEMGHYVVARAMGFATGGVTLSVTMDLRHQGGASITLARPIASMEAMKAHLEARVIVLLAGAVGQTLAPTNPNARRVDKSKAVTILKGAHGAEQDYAKVKELQHLLRNITCPDTDPASCERVTAQLKVMTDDLWARTQKIVEELAETITGLASVLVDGMTIVEQWGRPVDTYEVVLTGAMLERLGLVRDIPLVRVAPTQ</sequence>
<dbReference type="EMBL" id="JAKNRW010000007">
    <property type="protein sequence ID" value="MCK1790912.1"/>
    <property type="molecule type" value="Genomic_DNA"/>
</dbReference>
<dbReference type="InterPro" id="IPR037219">
    <property type="entry name" value="Peptidase_M41-like"/>
</dbReference>
<name>A0ABT0EYT8_9PSED</name>
<dbReference type="SUPFAM" id="SSF140990">
    <property type="entry name" value="FtsH protease domain-like"/>
    <property type="match status" value="1"/>
</dbReference>
<proteinExistence type="predicted"/>
<keyword evidence="2" id="KW-1185">Reference proteome</keyword>
<evidence type="ECO:0000313" key="2">
    <source>
        <dbReference type="Proteomes" id="UP001299876"/>
    </source>
</evidence>
<dbReference type="Gene3D" id="1.20.58.760">
    <property type="entry name" value="Peptidase M41"/>
    <property type="match status" value="1"/>
</dbReference>
<reference evidence="1 2" key="1">
    <citation type="submission" date="2022-02" db="EMBL/GenBank/DDBJ databases">
        <title>Comparative genomics of the first Antarctic Pseudomonas spp. capable of biotransforming 2,4,6-Trinitrotoluene.</title>
        <authorList>
            <person name="Cabrera M.A."/>
            <person name="Marquez S.L."/>
            <person name="Perez-Donoso J.M."/>
        </authorList>
    </citation>
    <scope>NUCLEOTIDE SEQUENCE [LARGE SCALE GENOMIC DNA]</scope>
    <source>
        <strain evidence="1 2">TNT19</strain>
    </source>
</reference>